<dbReference type="Proteomes" id="UP000249070">
    <property type="component" value="Unassembled WGS sequence"/>
</dbReference>
<proteinExistence type="predicted"/>
<organism evidence="1 2">
    <name type="scientific">Enterococcus faecium</name>
    <name type="common">Streptococcus faecium</name>
    <dbReference type="NCBI Taxonomy" id="1352"/>
    <lineage>
        <taxon>Bacteria</taxon>
        <taxon>Bacillati</taxon>
        <taxon>Bacillota</taxon>
        <taxon>Bacilli</taxon>
        <taxon>Lactobacillales</taxon>
        <taxon>Enterococcaceae</taxon>
        <taxon>Enterococcus</taxon>
    </lineage>
</organism>
<accession>A0AB73TLD6</accession>
<reference evidence="1 2" key="1">
    <citation type="submission" date="2018-05" db="EMBL/GenBank/DDBJ databases">
        <title>Vancomycin-resistant Enterococcus faecium strain from Chelyabinsk, Russia.</title>
        <authorList>
            <person name="Gostev V."/>
            <person name="Goncharov A."/>
            <person name="Kolodzhieva V."/>
            <person name="Suvorov A."/>
            <person name="Sidorenko S."/>
            <person name="Zueva L."/>
        </authorList>
    </citation>
    <scope>NUCLEOTIDE SEQUENCE [LARGE SCALE GENOMIC DNA]</scope>
    <source>
        <strain evidence="1 2">20</strain>
    </source>
</reference>
<comment type="caution">
    <text evidence="1">The sequence shown here is derived from an EMBL/GenBank/DDBJ whole genome shotgun (WGS) entry which is preliminary data.</text>
</comment>
<dbReference type="EMBL" id="QHGU01000184">
    <property type="protein sequence ID" value="PZM52231.1"/>
    <property type="molecule type" value="Genomic_DNA"/>
</dbReference>
<evidence type="ECO:0000313" key="2">
    <source>
        <dbReference type="Proteomes" id="UP000249070"/>
    </source>
</evidence>
<gene>
    <name evidence="1" type="ORF">DKP91_15690</name>
</gene>
<protein>
    <submittedName>
        <fullName evidence="1">Uncharacterized protein</fullName>
    </submittedName>
</protein>
<evidence type="ECO:0000313" key="1">
    <source>
        <dbReference type="EMBL" id="PZM52231.1"/>
    </source>
</evidence>
<name>A0AB73TLD6_ENTFC</name>
<dbReference type="AlphaFoldDB" id="A0AB73TLD6"/>
<sequence>PPDFLIAQVYLEVHLLVRYCSMGRLLNTEKMVFEHHLFKIKKDCDTNFVTTFKCIPRAKKLSEEIQF</sequence>
<dbReference type="RefSeq" id="WP_111994632.1">
    <property type="nucleotide sequence ID" value="NZ_JAASHX010000059.1"/>
</dbReference>
<feature type="non-terminal residue" evidence="1">
    <location>
        <position position="1"/>
    </location>
</feature>